<dbReference type="RefSeq" id="WP_111524624.1">
    <property type="nucleotide sequence ID" value="NZ_CP032364.1"/>
</dbReference>
<protein>
    <submittedName>
        <fullName evidence="1">Kinase</fullName>
    </submittedName>
</protein>
<proteinExistence type="predicted"/>
<dbReference type="KEGG" id="lua:D4A81_08820"/>
<name>A0A385Q355_9FIRM</name>
<gene>
    <name evidence="1" type="ORF">D4A81_08820</name>
</gene>
<dbReference type="GO" id="GO:0016301">
    <property type="term" value="F:kinase activity"/>
    <property type="evidence" value="ECO:0007669"/>
    <property type="project" value="UniProtKB-KW"/>
</dbReference>
<organism evidence="1 2">
    <name type="scientific">Lachnoanaerobaculum umeaense</name>
    <dbReference type="NCBI Taxonomy" id="617123"/>
    <lineage>
        <taxon>Bacteria</taxon>
        <taxon>Bacillati</taxon>
        <taxon>Bacillota</taxon>
        <taxon>Clostridia</taxon>
        <taxon>Lachnospirales</taxon>
        <taxon>Lachnospiraceae</taxon>
        <taxon>Lachnoanaerobaculum</taxon>
    </lineage>
</organism>
<dbReference type="PANTHER" id="PTHR35007:SF1">
    <property type="entry name" value="PILUS ASSEMBLY PROTEIN"/>
    <property type="match status" value="1"/>
</dbReference>
<dbReference type="OrthoDB" id="9796142at2"/>
<dbReference type="EMBL" id="CP032364">
    <property type="protein sequence ID" value="AYB00038.1"/>
    <property type="molecule type" value="Genomic_DNA"/>
</dbReference>
<dbReference type="PANTHER" id="PTHR35007">
    <property type="entry name" value="INTEGRAL MEMBRANE PROTEIN-RELATED"/>
    <property type="match status" value="1"/>
</dbReference>
<dbReference type="Proteomes" id="UP000265562">
    <property type="component" value="Chromosome"/>
</dbReference>
<dbReference type="AlphaFoldDB" id="A0A385Q355"/>
<keyword evidence="1" id="KW-0808">Transferase</keyword>
<accession>A0A385Q355</accession>
<keyword evidence="2" id="KW-1185">Reference proteome</keyword>
<evidence type="ECO:0000313" key="2">
    <source>
        <dbReference type="Proteomes" id="UP000265562"/>
    </source>
</evidence>
<sequence>MLEKNLKKKSNSYIERHGLMGNADDYQLYHMRLTDYLIGFLSGFVLGFLVNMIFFRVFILSIIVGIICGIPAIHFYKKYRKEKRQRDLLIEFRDLLEALTTSYSSGKNTMEAFAESYQDLLSLYGEKSDIVNETRIIIAGMTNNIIVEDLLKDFGDRCGLEDVKSFAATFESGLRQGGDIKQVVWDSRKIISDKIEIEMEIKTMLTEKENELNIMMVMPLIIMAAMSGIGSMSAVTNTIFTVIVKLFAIGLFVAAYMMGRKIVSIRM</sequence>
<evidence type="ECO:0000313" key="1">
    <source>
        <dbReference type="EMBL" id="AYB00038.1"/>
    </source>
</evidence>
<reference evidence="1 2" key="1">
    <citation type="submission" date="2018-09" db="EMBL/GenBank/DDBJ databases">
        <title>Genome sequencing of Lachnoanaerobaculum umeaense DSM 23576.</title>
        <authorList>
            <person name="Kook J.-K."/>
            <person name="Park S.-N."/>
            <person name="Lim Y.K."/>
        </authorList>
    </citation>
    <scope>NUCLEOTIDE SEQUENCE [LARGE SCALE GENOMIC DNA]</scope>
    <source>
        <strain evidence="2">DSM 23576 \ CCUG 58757</strain>
    </source>
</reference>
<keyword evidence="1" id="KW-0418">Kinase</keyword>